<keyword evidence="3 5" id="KW-1133">Transmembrane helix</keyword>
<dbReference type="PROSITE" id="PS50850">
    <property type="entry name" value="MFS"/>
    <property type="match status" value="1"/>
</dbReference>
<evidence type="ECO:0000256" key="5">
    <source>
        <dbReference type="SAM" id="Phobius"/>
    </source>
</evidence>
<proteinExistence type="predicted"/>
<dbReference type="InterPro" id="IPR036259">
    <property type="entry name" value="MFS_trans_sf"/>
</dbReference>
<feature type="transmembrane region" description="Helical" evidence="5">
    <location>
        <begin position="59"/>
        <end position="78"/>
    </location>
</feature>
<keyword evidence="2 5" id="KW-0812">Transmembrane</keyword>
<dbReference type="PANTHER" id="PTHR23508:SF10">
    <property type="entry name" value="CARBOXYLIC ACID TRANSPORTER PROTEIN HOMOLOG"/>
    <property type="match status" value="1"/>
</dbReference>
<keyword evidence="4 5" id="KW-0472">Membrane</keyword>
<dbReference type="Gene3D" id="1.20.1250.20">
    <property type="entry name" value="MFS general substrate transporter like domains"/>
    <property type="match status" value="1"/>
</dbReference>
<dbReference type="RefSeq" id="WP_200485901.1">
    <property type="nucleotide sequence ID" value="NZ_JAEPIV010000010.1"/>
</dbReference>
<feature type="domain" description="Major facilitator superfamily (MFS) profile" evidence="6">
    <location>
        <begin position="25"/>
        <end position="439"/>
    </location>
</feature>
<dbReference type="CDD" id="cd17365">
    <property type="entry name" value="MFS_PcaK_like"/>
    <property type="match status" value="1"/>
</dbReference>
<feature type="transmembrane region" description="Helical" evidence="5">
    <location>
        <begin position="90"/>
        <end position="110"/>
    </location>
</feature>
<keyword evidence="8" id="KW-1185">Reference proteome</keyword>
<organism evidence="7 8">
    <name type="scientific">Azospirillum aestuarii</name>
    <dbReference type="NCBI Taxonomy" id="2802052"/>
    <lineage>
        <taxon>Bacteria</taxon>
        <taxon>Pseudomonadati</taxon>
        <taxon>Pseudomonadota</taxon>
        <taxon>Alphaproteobacteria</taxon>
        <taxon>Rhodospirillales</taxon>
        <taxon>Azospirillaceae</taxon>
        <taxon>Azospirillum</taxon>
    </lineage>
</organism>
<evidence type="ECO:0000256" key="2">
    <source>
        <dbReference type="ARBA" id="ARBA00022692"/>
    </source>
</evidence>
<dbReference type="InterPro" id="IPR011701">
    <property type="entry name" value="MFS"/>
</dbReference>
<evidence type="ECO:0000256" key="3">
    <source>
        <dbReference type="ARBA" id="ARBA00022989"/>
    </source>
</evidence>
<feature type="transmembrane region" description="Helical" evidence="5">
    <location>
        <begin position="177"/>
        <end position="197"/>
    </location>
</feature>
<dbReference type="PROSITE" id="PS00217">
    <property type="entry name" value="SUGAR_TRANSPORT_2"/>
    <property type="match status" value="1"/>
</dbReference>
<protein>
    <submittedName>
        <fullName evidence="7">MFS transporter</fullName>
    </submittedName>
</protein>
<evidence type="ECO:0000256" key="1">
    <source>
        <dbReference type="ARBA" id="ARBA00004141"/>
    </source>
</evidence>
<feature type="transmembrane region" description="Helical" evidence="5">
    <location>
        <begin position="413"/>
        <end position="433"/>
    </location>
</feature>
<feature type="transmembrane region" description="Helical" evidence="5">
    <location>
        <begin position="149"/>
        <end position="171"/>
    </location>
</feature>
<evidence type="ECO:0000256" key="4">
    <source>
        <dbReference type="ARBA" id="ARBA00023136"/>
    </source>
</evidence>
<evidence type="ECO:0000259" key="6">
    <source>
        <dbReference type="PROSITE" id="PS50850"/>
    </source>
</evidence>
<evidence type="ECO:0000313" key="7">
    <source>
        <dbReference type="EMBL" id="MBK4720914.1"/>
    </source>
</evidence>
<comment type="caution">
    <text evidence="7">The sequence shown here is derived from an EMBL/GenBank/DDBJ whole genome shotgun (WGS) entry which is preliminary data.</text>
</comment>
<dbReference type="Pfam" id="PF07690">
    <property type="entry name" value="MFS_1"/>
    <property type="match status" value="1"/>
</dbReference>
<dbReference type="InterPro" id="IPR020846">
    <property type="entry name" value="MFS_dom"/>
</dbReference>
<comment type="subcellular location">
    <subcellularLocation>
        <location evidence="1">Membrane</location>
        <topology evidence="1">Multi-pass membrane protein</topology>
    </subcellularLocation>
</comment>
<feature type="transmembrane region" description="Helical" evidence="5">
    <location>
        <begin position="323"/>
        <end position="341"/>
    </location>
</feature>
<feature type="transmembrane region" description="Helical" evidence="5">
    <location>
        <begin position="387"/>
        <end position="407"/>
    </location>
</feature>
<gene>
    <name evidence="7" type="ORF">JJL56_18795</name>
</gene>
<accession>A0ABS1I1G4</accession>
<feature type="transmembrane region" description="Helical" evidence="5">
    <location>
        <begin position="296"/>
        <end position="316"/>
    </location>
</feature>
<dbReference type="InterPro" id="IPR005829">
    <property type="entry name" value="Sugar_transporter_CS"/>
</dbReference>
<reference evidence="7 8" key="1">
    <citation type="submission" date="2021-01" db="EMBL/GenBank/DDBJ databases">
        <title>Azospirillum sp. YIM DDC1 draft genome.</title>
        <authorList>
            <person name="Wang Y.-X."/>
        </authorList>
    </citation>
    <scope>NUCLEOTIDE SEQUENCE [LARGE SCALE GENOMIC DNA]</scope>
    <source>
        <strain evidence="7 8">YIM DDC1</strain>
    </source>
</reference>
<dbReference type="Proteomes" id="UP000654452">
    <property type="component" value="Unassembled WGS sequence"/>
</dbReference>
<feature type="transmembrane region" description="Helical" evidence="5">
    <location>
        <begin position="347"/>
        <end position="375"/>
    </location>
</feature>
<dbReference type="EMBL" id="JAEPIV010000010">
    <property type="protein sequence ID" value="MBK4720914.1"/>
    <property type="molecule type" value="Genomic_DNA"/>
</dbReference>
<dbReference type="PROSITE" id="PS00216">
    <property type="entry name" value="SUGAR_TRANSPORT_1"/>
    <property type="match status" value="1"/>
</dbReference>
<dbReference type="SUPFAM" id="SSF103473">
    <property type="entry name" value="MFS general substrate transporter"/>
    <property type="match status" value="1"/>
</dbReference>
<feature type="transmembrane region" description="Helical" evidence="5">
    <location>
        <begin position="116"/>
        <end position="137"/>
    </location>
</feature>
<dbReference type="PANTHER" id="PTHR23508">
    <property type="entry name" value="CARBOXYLIC ACID TRANSPORTER PROTEIN HOMOLOG"/>
    <property type="match status" value="1"/>
</dbReference>
<feature type="transmembrane region" description="Helical" evidence="5">
    <location>
        <begin position="24"/>
        <end position="47"/>
    </location>
</feature>
<name>A0ABS1I1G4_9PROT</name>
<sequence length="462" mass="48707">MPQASCLDVRALINSRPLGSFQKLLIGLGFIIIVLDGFDAVIMGFIAPQLKTDWNISHQALGAVLSAGLIGQALGAMLSGPLADRYGRKLIIVASVILFGVWTLATAFATDVTQMVAFRFLTGLGLGAAIPNTSTLISEYAPDRTRSFLVTVTLSGFTVGAASGGFISAWMIPAFGWHSLLILGGLAPILVGVVLIWKMPESVSFLITRDAPAQRVAAIIERLAPGAAEPGQRYTLGREPVQDRTAIRIVLSPQYRFATAMLWIGYFSVLFLVYLLSSWLPTLIKEGGGYSVSKAAIATAMFQIGGPVGALSIGWAMDRWHKCRVLTGVFLIGAVAVVAIGQITQHFVLLCLFAGLVGFCMNGGSVGMNALAAAVYPTEARATGSSWMIGIGRIGAIISAFIGGELLAQGWSLSQVFIVLVVPALLVAAAMFVQGRHMDRTKSHAITNARLGDAPSLAGSAE</sequence>
<evidence type="ECO:0000313" key="8">
    <source>
        <dbReference type="Proteomes" id="UP000654452"/>
    </source>
</evidence>
<feature type="transmembrane region" description="Helical" evidence="5">
    <location>
        <begin position="257"/>
        <end position="276"/>
    </location>
</feature>